<accession>A0A4V1AAZ7</accession>
<organism evidence="2 3">
    <name type="scientific">Hydrogenophaga pseudoflava</name>
    <name type="common">Pseudomonas carboxydoflava</name>
    <dbReference type="NCBI Taxonomy" id="47421"/>
    <lineage>
        <taxon>Bacteria</taxon>
        <taxon>Pseudomonadati</taxon>
        <taxon>Pseudomonadota</taxon>
        <taxon>Betaproteobacteria</taxon>
        <taxon>Burkholderiales</taxon>
        <taxon>Comamonadaceae</taxon>
        <taxon>Hydrogenophaga</taxon>
    </lineage>
</organism>
<feature type="region of interest" description="Disordered" evidence="1">
    <location>
        <begin position="38"/>
        <end position="63"/>
    </location>
</feature>
<protein>
    <submittedName>
        <fullName evidence="2">Uncharacterized protein</fullName>
    </submittedName>
</protein>
<dbReference type="EMBL" id="CP037867">
    <property type="protein sequence ID" value="QBM26203.1"/>
    <property type="molecule type" value="Genomic_DNA"/>
</dbReference>
<evidence type="ECO:0000313" key="3">
    <source>
        <dbReference type="Proteomes" id="UP000293912"/>
    </source>
</evidence>
<evidence type="ECO:0000313" key="2">
    <source>
        <dbReference type="EMBL" id="QBM26203.1"/>
    </source>
</evidence>
<sequence length="63" mass="6812">MNRGISPVQPEGLVAPLDIDIDILDHALMDLLTSDWQTLDDGAPQDAPLVTPEHVPTAPDTLR</sequence>
<gene>
    <name evidence="2" type="ORF">HPF_00840</name>
</gene>
<dbReference type="AlphaFoldDB" id="A0A4V1AAZ7"/>
<evidence type="ECO:0000256" key="1">
    <source>
        <dbReference type="SAM" id="MobiDB-lite"/>
    </source>
</evidence>
<dbReference type="Proteomes" id="UP000293912">
    <property type="component" value="Chromosome"/>
</dbReference>
<dbReference type="KEGG" id="hpse:HPF_00840"/>
<reference evidence="2 3" key="1">
    <citation type="submission" date="2019-03" db="EMBL/GenBank/DDBJ databases">
        <authorList>
            <person name="Sebastian G."/>
            <person name="Baumann P."/>
            <person name="Ruckert C."/>
            <person name="Kalinowski J."/>
            <person name="Nebel B."/>
            <person name="Takors R."/>
            <person name="Blombach B."/>
        </authorList>
    </citation>
    <scope>NUCLEOTIDE SEQUENCE [LARGE SCALE GENOMIC DNA]</scope>
    <source>
        <strain evidence="2 3">DSM 1084</strain>
    </source>
</reference>
<dbReference type="RefSeq" id="WP_079366401.1">
    <property type="nucleotide sequence ID" value="NZ_CP037867.1"/>
</dbReference>
<name>A0A4V1AAZ7_HYDPS</name>
<proteinExistence type="predicted"/>
<keyword evidence="3" id="KW-1185">Reference proteome</keyword>